<organism evidence="1 2">
    <name type="scientific">Knoellia subterranea KCTC 19937</name>
    <dbReference type="NCBI Taxonomy" id="1385521"/>
    <lineage>
        <taxon>Bacteria</taxon>
        <taxon>Bacillati</taxon>
        <taxon>Actinomycetota</taxon>
        <taxon>Actinomycetes</taxon>
        <taxon>Micrococcales</taxon>
        <taxon>Intrasporangiaceae</taxon>
        <taxon>Knoellia</taxon>
    </lineage>
</organism>
<name>A0A0A0JIH3_9MICO</name>
<keyword evidence="2" id="KW-1185">Reference proteome</keyword>
<gene>
    <name evidence="1" type="ORF">N803_16060</name>
</gene>
<evidence type="ECO:0000313" key="2">
    <source>
        <dbReference type="Proteomes" id="UP000030011"/>
    </source>
</evidence>
<dbReference type="Proteomes" id="UP000030011">
    <property type="component" value="Unassembled WGS sequence"/>
</dbReference>
<dbReference type="RefSeq" id="WP_035905825.1">
    <property type="nucleotide sequence ID" value="NZ_AVPK01000007.1"/>
</dbReference>
<protein>
    <submittedName>
        <fullName evidence="1">Uncharacterized protein</fullName>
    </submittedName>
</protein>
<proteinExistence type="predicted"/>
<dbReference type="EMBL" id="AVPK01000007">
    <property type="protein sequence ID" value="KGN36928.1"/>
    <property type="molecule type" value="Genomic_DNA"/>
</dbReference>
<comment type="caution">
    <text evidence="1">The sequence shown here is derived from an EMBL/GenBank/DDBJ whole genome shotgun (WGS) entry which is preliminary data.</text>
</comment>
<evidence type="ECO:0000313" key="1">
    <source>
        <dbReference type="EMBL" id="KGN36928.1"/>
    </source>
</evidence>
<reference evidence="1 2" key="1">
    <citation type="submission" date="2013-08" db="EMBL/GenBank/DDBJ databases">
        <title>The genome sequence of Knoellia subterranea.</title>
        <authorList>
            <person name="Zhu W."/>
            <person name="Wang G."/>
        </authorList>
    </citation>
    <scope>NUCLEOTIDE SEQUENCE [LARGE SCALE GENOMIC DNA]</scope>
    <source>
        <strain evidence="1 2">KCTC 19937</strain>
    </source>
</reference>
<accession>A0A0A0JIH3</accession>
<sequence>MLCWQPDGAREGDFAVDGELTSGGFPPSLARRLVEDGREDPWGDWTRAEVCAKLADVPIVVWIRSRAWPDGDEVNVGGRRIRLVTHRVDDLVVSLGEVVPETD</sequence>
<dbReference type="OrthoDB" id="3384378at2"/>
<dbReference type="STRING" id="1385521.N803_16060"/>
<dbReference type="AlphaFoldDB" id="A0A0A0JIH3"/>